<evidence type="ECO:0000313" key="4">
    <source>
        <dbReference type="EMBL" id="SDI43030.1"/>
    </source>
</evidence>
<sequence length="399" mass="44301">MVVKFQEAVNDFMERTHEKLIEFRRTMHQNPELSSEEYNTSEKIFSLLKEKGLKPEFIEERGIGVTALIEGKNKGKTIAYRADIDALPIEEKTGLDFKSNEAGKMHACGHDIHTTTLLGTALALNEFKDQLNGNVRVIFQSGEETFYGAKKVIESGILNEPKVEKIVMFHTWPDLPAGTIGLKKNEMMASSTSFNFKIMGKGAHAAHPQKGNDPVVIASNLVSNMQSIISRRIGAQESAVVTIGKLEAGKAFNVIPETVYGEGTIRTLDSNLDKFVQERLTDLFEFGTKSFDAKGEVNFSQATYPVVNDPNVIDIVEKSAEKAIGIENIHWLKQASMGSEDFSLYLQEIPGALIRLGTNNEDERSKRALHSNDIHFDESAIPTGIKVMTNALIDLLERN</sequence>
<keyword evidence="5" id="KW-1185">Reference proteome</keyword>
<dbReference type="CDD" id="cd03886">
    <property type="entry name" value="M20_Acy1"/>
    <property type="match status" value="1"/>
</dbReference>
<gene>
    <name evidence="4" type="ORF">SAMN04488123_102114</name>
</gene>
<dbReference type="Gene3D" id="3.30.70.360">
    <property type="match status" value="1"/>
</dbReference>
<feature type="binding site" evidence="2">
    <location>
        <position position="370"/>
    </location>
    <ligand>
        <name>Mn(2+)</name>
        <dbReference type="ChEBI" id="CHEBI:29035"/>
        <label>2</label>
    </ligand>
</feature>
<evidence type="ECO:0000256" key="1">
    <source>
        <dbReference type="ARBA" id="ARBA00022801"/>
    </source>
</evidence>
<dbReference type="Gene3D" id="3.40.630.10">
    <property type="entry name" value="Zn peptidases"/>
    <property type="match status" value="1"/>
</dbReference>
<dbReference type="Pfam" id="PF07687">
    <property type="entry name" value="M20_dimer"/>
    <property type="match status" value="1"/>
</dbReference>
<dbReference type="GO" id="GO:0019877">
    <property type="term" value="P:diaminopimelate biosynthetic process"/>
    <property type="evidence" value="ECO:0007669"/>
    <property type="project" value="UniProtKB-ARBA"/>
</dbReference>
<organism evidence="4 5">
    <name type="scientific">Natribacillus halophilus</name>
    <dbReference type="NCBI Taxonomy" id="549003"/>
    <lineage>
        <taxon>Bacteria</taxon>
        <taxon>Bacillati</taxon>
        <taxon>Bacillota</taxon>
        <taxon>Bacilli</taxon>
        <taxon>Bacillales</taxon>
        <taxon>Bacillaceae</taxon>
        <taxon>Natribacillus</taxon>
    </lineage>
</organism>
<feature type="binding site" evidence="2">
    <location>
        <position position="110"/>
    </location>
    <ligand>
        <name>Mn(2+)</name>
        <dbReference type="ChEBI" id="CHEBI:29035"/>
        <label>2</label>
    </ligand>
</feature>
<accession>A0A1G8KJF8</accession>
<dbReference type="EMBL" id="FNEN01000002">
    <property type="protein sequence ID" value="SDI43030.1"/>
    <property type="molecule type" value="Genomic_DNA"/>
</dbReference>
<dbReference type="AlphaFoldDB" id="A0A1G8KJF8"/>
<feature type="binding site" evidence="2">
    <location>
        <position position="108"/>
    </location>
    <ligand>
        <name>Mn(2+)</name>
        <dbReference type="ChEBI" id="CHEBI:29035"/>
        <label>2</label>
    </ligand>
</feature>
<name>A0A1G8KJF8_9BACI</name>
<dbReference type="SUPFAM" id="SSF55031">
    <property type="entry name" value="Bacterial exopeptidase dimerisation domain"/>
    <property type="match status" value="1"/>
</dbReference>
<dbReference type="RefSeq" id="WP_090396037.1">
    <property type="nucleotide sequence ID" value="NZ_FNEN01000002.1"/>
</dbReference>
<dbReference type="SUPFAM" id="SSF53187">
    <property type="entry name" value="Zn-dependent exopeptidases"/>
    <property type="match status" value="1"/>
</dbReference>
<feature type="binding site" evidence="2">
    <location>
        <position position="144"/>
    </location>
    <ligand>
        <name>Mn(2+)</name>
        <dbReference type="ChEBI" id="CHEBI:29035"/>
        <label>2</label>
    </ligand>
</feature>
<evidence type="ECO:0000256" key="2">
    <source>
        <dbReference type="PIRSR" id="PIRSR005962-1"/>
    </source>
</evidence>
<dbReference type="GO" id="GO:0046872">
    <property type="term" value="F:metal ion binding"/>
    <property type="evidence" value="ECO:0007669"/>
    <property type="project" value="UniProtKB-KW"/>
</dbReference>
<dbReference type="OrthoDB" id="9776731at2"/>
<dbReference type="Pfam" id="PF01546">
    <property type="entry name" value="Peptidase_M20"/>
    <property type="match status" value="1"/>
</dbReference>
<reference evidence="4 5" key="1">
    <citation type="submission" date="2016-10" db="EMBL/GenBank/DDBJ databases">
        <authorList>
            <person name="de Groot N.N."/>
        </authorList>
    </citation>
    <scope>NUCLEOTIDE SEQUENCE [LARGE SCALE GENOMIC DNA]</scope>
    <source>
        <strain evidence="4 5">DSM 21771</strain>
    </source>
</reference>
<protein>
    <submittedName>
        <fullName evidence="4">Amidohydrolase</fullName>
    </submittedName>
</protein>
<dbReference type="InterPro" id="IPR017439">
    <property type="entry name" value="Amidohydrolase"/>
</dbReference>
<dbReference type="NCBIfam" id="TIGR01891">
    <property type="entry name" value="amidohydrolases"/>
    <property type="match status" value="1"/>
</dbReference>
<keyword evidence="1 4" id="KW-0378">Hydrolase</keyword>
<evidence type="ECO:0000259" key="3">
    <source>
        <dbReference type="Pfam" id="PF07687"/>
    </source>
</evidence>
<dbReference type="InterPro" id="IPR002933">
    <property type="entry name" value="Peptidase_M20"/>
</dbReference>
<proteinExistence type="predicted"/>
<dbReference type="InterPro" id="IPR011650">
    <property type="entry name" value="Peptidase_M20_dimer"/>
</dbReference>
<feature type="binding site" evidence="2">
    <location>
        <position position="170"/>
    </location>
    <ligand>
        <name>Mn(2+)</name>
        <dbReference type="ChEBI" id="CHEBI:29035"/>
        <label>2</label>
    </ligand>
</feature>
<comment type="cofactor">
    <cofactor evidence="2">
        <name>Mn(2+)</name>
        <dbReference type="ChEBI" id="CHEBI:29035"/>
    </cofactor>
    <text evidence="2">The Mn(2+) ion enhances activity.</text>
</comment>
<dbReference type="PIRSF" id="PIRSF005962">
    <property type="entry name" value="Pept_M20D_amidohydro"/>
    <property type="match status" value="1"/>
</dbReference>
<dbReference type="Proteomes" id="UP000198853">
    <property type="component" value="Unassembled WGS sequence"/>
</dbReference>
<dbReference type="InterPro" id="IPR036264">
    <property type="entry name" value="Bact_exopeptidase_dim_dom"/>
</dbReference>
<dbReference type="FunFam" id="3.30.70.360:FF:000001">
    <property type="entry name" value="N-acetyldiaminopimelate deacetylase"/>
    <property type="match status" value="1"/>
</dbReference>
<evidence type="ECO:0000313" key="5">
    <source>
        <dbReference type="Proteomes" id="UP000198853"/>
    </source>
</evidence>
<feature type="domain" description="Peptidase M20 dimerisation" evidence="3">
    <location>
        <begin position="191"/>
        <end position="285"/>
    </location>
</feature>
<dbReference type="PANTHER" id="PTHR11014">
    <property type="entry name" value="PEPTIDASE M20 FAMILY MEMBER"/>
    <property type="match status" value="1"/>
</dbReference>
<dbReference type="PANTHER" id="PTHR11014:SF63">
    <property type="entry name" value="METALLOPEPTIDASE, PUTATIVE (AFU_ORTHOLOGUE AFUA_6G09600)-RELATED"/>
    <property type="match status" value="1"/>
</dbReference>
<dbReference type="GO" id="GO:0050118">
    <property type="term" value="F:N-acetyldiaminopimelate deacetylase activity"/>
    <property type="evidence" value="ECO:0007669"/>
    <property type="project" value="UniProtKB-ARBA"/>
</dbReference>
<keyword evidence="2" id="KW-0464">Manganese</keyword>
<keyword evidence="2" id="KW-0479">Metal-binding</keyword>